<sequence length="383" mass="43525">MRILILGGDGYLGWPTAMYLSHRGHEVAVVDNYFRRQACTALNCEPLIPVPNLHQRCRLWQATSGHKLHIYIGDVCQYPFLSRVFEEFQPESVVHYAEQPSAPYSMMNREAAVFTITNNLVSTANLVHAVAELQPDCHIVKLGTMGVYGTPNIDIEEGYLEVEHKGRRHRFLYPKTPGSLYHLTKAQDGDLLYFYCRMWSIRVTDLNQGPVYGIETEETAGDERLLSIFNYDHIFGTVLNRFIVQAVAGFPLTVYGKGGQTRGYLDIRDTLACVELSLLNPAERGQYRVFNQFVETFSVNDLALKVQAAGKELGLQVTINNIPNPRKEAEDHYYNPAHTGLLELGLQPHYLITEFLVRMLTLVAKYRSAINPDYILPNVAWKR</sequence>
<evidence type="ECO:0000256" key="1">
    <source>
        <dbReference type="ARBA" id="ARBA00007637"/>
    </source>
</evidence>
<name>A0A7C3WGB2_9BACT</name>
<evidence type="ECO:0000313" key="3">
    <source>
        <dbReference type="EMBL" id="HGB13670.1"/>
    </source>
</evidence>
<dbReference type="Gene3D" id="3.40.50.720">
    <property type="entry name" value="NAD(P)-binding Rossmann-like Domain"/>
    <property type="match status" value="1"/>
</dbReference>
<dbReference type="InterPro" id="IPR001509">
    <property type="entry name" value="Epimerase_deHydtase"/>
</dbReference>
<gene>
    <name evidence="3" type="ORF">ENV62_00285</name>
</gene>
<comment type="caution">
    <text evidence="3">The sequence shown here is derived from an EMBL/GenBank/DDBJ whole genome shotgun (WGS) entry which is preliminary data.</text>
</comment>
<dbReference type="AlphaFoldDB" id="A0A7C3WGB2"/>
<comment type="similarity">
    <text evidence="1">Belongs to the NAD(P)-dependent epimerase/dehydratase family.</text>
</comment>
<dbReference type="Pfam" id="PF01370">
    <property type="entry name" value="Epimerase"/>
    <property type="match status" value="1"/>
</dbReference>
<protein>
    <submittedName>
        <fullName evidence="3">NAD-dependent epimerase/dehydratase family protein</fullName>
    </submittedName>
</protein>
<dbReference type="SUPFAM" id="SSF51735">
    <property type="entry name" value="NAD(P)-binding Rossmann-fold domains"/>
    <property type="match status" value="1"/>
</dbReference>
<organism evidence="3">
    <name type="scientific">Desulfobacca acetoxidans</name>
    <dbReference type="NCBI Taxonomy" id="60893"/>
    <lineage>
        <taxon>Bacteria</taxon>
        <taxon>Pseudomonadati</taxon>
        <taxon>Thermodesulfobacteriota</taxon>
        <taxon>Desulfobaccia</taxon>
        <taxon>Desulfobaccales</taxon>
        <taxon>Desulfobaccaceae</taxon>
        <taxon>Desulfobacca</taxon>
    </lineage>
</organism>
<reference evidence="3" key="1">
    <citation type="journal article" date="2020" name="mSystems">
        <title>Genome- and Community-Level Interaction Insights into Carbon Utilization and Element Cycling Functions of Hydrothermarchaeota in Hydrothermal Sediment.</title>
        <authorList>
            <person name="Zhou Z."/>
            <person name="Liu Y."/>
            <person name="Xu W."/>
            <person name="Pan J."/>
            <person name="Luo Z.H."/>
            <person name="Li M."/>
        </authorList>
    </citation>
    <scope>NUCLEOTIDE SEQUENCE [LARGE SCALE GENOMIC DNA]</scope>
    <source>
        <strain evidence="3">SpSt-776</strain>
    </source>
</reference>
<feature type="domain" description="NAD-dependent epimerase/dehydratase" evidence="2">
    <location>
        <begin position="3"/>
        <end position="291"/>
    </location>
</feature>
<dbReference type="EMBL" id="DTHB01000006">
    <property type="protein sequence ID" value="HGB13670.1"/>
    <property type="molecule type" value="Genomic_DNA"/>
</dbReference>
<proteinExistence type="inferred from homology"/>
<dbReference type="InterPro" id="IPR036291">
    <property type="entry name" value="NAD(P)-bd_dom_sf"/>
</dbReference>
<accession>A0A7C3WGB2</accession>
<evidence type="ECO:0000259" key="2">
    <source>
        <dbReference type="Pfam" id="PF01370"/>
    </source>
</evidence>
<dbReference type="Gene3D" id="3.90.25.10">
    <property type="entry name" value="UDP-galactose 4-epimerase, domain 1"/>
    <property type="match status" value="1"/>
</dbReference>
<dbReference type="PANTHER" id="PTHR43000">
    <property type="entry name" value="DTDP-D-GLUCOSE 4,6-DEHYDRATASE-RELATED"/>
    <property type="match status" value="1"/>
</dbReference>